<reference evidence="1 2" key="1">
    <citation type="submission" date="2019-05" db="EMBL/GenBank/DDBJ databases">
        <title>Nesterenkonia sp. GY239, isolated from the Southern Atlantic Ocean.</title>
        <authorList>
            <person name="Zhang G."/>
        </authorList>
    </citation>
    <scope>NUCLEOTIDE SEQUENCE [LARGE SCALE GENOMIC DNA]</scope>
    <source>
        <strain evidence="1 2">GY239</strain>
    </source>
</reference>
<proteinExistence type="predicted"/>
<dbReference type="RefSeq" id="WP_138170502.1">
    <property type="nucleotide sequence ID" value="NZ_VAWA01000010.1"/>
</dbReference>
<evidence type="ECO:0000313" key="1">
    <source>
        <dbReference type="EMBL" id="TLP74452.1"/>
    </source>
</evidence>
<accession>A0A5R9A6V5</accession>
<dbReference type="EMBL" id="VAWA01000010">
    <property type="protein sequence ID" value="TLP74452.1"/>
    <property type="molecule type" value="Genomic_DNA"/>
</dbReference>
<organism evidence="1 2">
    <name type="scientific">Nesterenkonia sphaerica</name>
    <dbReference type="NCBI Taxonomy" id="1804988"/>
    <lineage>
        <taxon>Bacteria</taxon>
        <taxon>Bacillati</taxon>
        <taxon>Actinomycetota</taxon>
        <taxon>Actinomycetes</taxon>
        <taxon>Micrococcales</taxon>
        <taxon>Micrococcaceae</taxon>
        <taxon>Nesterenkonia</taxon>
    </lineage>
</organism>
<protein>
    <submittedName>
        <fullName evidence="1">Uncharacterized protein</fullName>
    </submittedName>
</protein>
<keyword evidence="2" id="KW-1185">Reference proteome</keyword>
<dbReference type="Proteomes" id="UP000306544">
    <property type="component" value="Unassembled WGS sequence"/>
</dbReference>
<name>A0A5R9A6V5_9MICC</name>
<evidence type="ECO:0000313" key="2">
    <source>
        <dbReference type="Proteomes" id="UP000306544"/>
    </source>
</evidence>
<comment type="caution">
    <text evidence="1">The sequence shown here is derived from an EMBL/GenBank/DDBJ whole genome shotgun (WGS) entry which is preliminary data.</text>
</comment>
<dbReference type="AlphaFoldDB" id="A0A5R9A6V5"/>
<sequence>MDLDNAKCIRCSRVVSVESDEFDEGEATIDGSYICRHCTTRAEEQAAVEDAWRLNNALADAGLLGAEVDTETMGEQEYEMREDLTQLFYEADTDAQ</sequence>
<gene>
    <name evidence="1" type="ORF">FEF27_08850</name>
</gene>